<sequence length="48" mass="5352">MGRRLRRPHRRRRRALLLAVPPANPLPQGASGAKAIAQLLLDPAYQVE</sequence>
<dbReference type="AlphaFoldDB" id="A0A3S4JZA0"/>
<proteinExistence type="predicted"/>
<dbReference type="EMBL" id="LR134182">
    <property type="protein sequence ID" value="VEB44130.1"/>
    <property type="molecule type" value="Genomic_DNA"/>
</dbReference>
<gene>
    <name evidence="1" type="ORF">NCTC9695_04605</name>
</gene>
<organism evidence="1 2">
    <name type="scientific">Chromobacterium violaceum</name>
    <dbReference type="NCBI Taxonomy" id="536"/>
    <lineage>
        <taxon>Bacteria</taxon>
        <taxon>Pseudomonadati</taxon>
        <taxon>Pseudomonadota</taxon>
        <taxon>Betaproteobacteria</taxon>
        <taxon>Neisseriales</taxon>
        <taxon>Chromobacteriaceae</taxon>
        <taxon>Chromobacterium</taxon>
    </lineage>
</organism>
<evidence type="ECO:0000313" key="1">
    <source>
        <dbReference type="EMBL" id="VEB44130.1"/>
    </source>
</evidence>
<evidence type="ECO:0000313" key="2">
    <source>
        <dbReference type="Proteomes" id="UP000275777"/>
    </source>
</evidence>
<reference evidence="1 2" key="1">
    <citation type="submission" date="2018-12" db="EMBL/GenBank/DDBJ databases">
        <authorList>
            <consortium name="Pathogen Informatics"/>
        </authorList>
    </citation>
    <scope>NUCLEOTIDE SEQUENCE [LARGE SCALE GENOMIC DNA]</scope>
    <source>
        <strain evidence="1 2">NCTC9695</strain>
    </source>
</reference>
<dbReference type="Proteomes" id="UP000275777">
    <property type="component" value="Chromosome"/>
</dbReference>
<name>A0A3S4JZA0_CHRVL</name>
<accession>A0A3S4JZA0</accession>
<protein>
    <submittedName>
        <fullName evidence="1">Uncharacterized protein</fullName>
    </submittedName>
</protein>